<reference evidence="2" key="2">
    <citation type="submission" date="2015-01" db="EMBL/GenBank/DDBJ databases">
        <title>Evolutionary Origins and Diversification of the Mycorrhizal Mutualists.</title>
        <authorList>
            <consortium name="DOE Joint Genome Institute"/>
            <consortium name="Mycorrhizal Genomics Consortium"/>
            <person name="Kohler A."/>
            <person name="Kuo A."/>
            <person name="Nagy L.G."/>
            <person name="Floudas D."/>
            <person name="Copeland A."/>
            <person name="Barry K.W."/>
            <person name="Cichocki N."/>
            <person name="Veneault-Fourrey C."/>
            <person name="LaButti K."/>
            <person name="Lindquist E.A."/>
            <person name="Lipzen A."/>
            <person name="Lundell T."/>
            <person name="Morin E."/>
            <person name="Murat C."/>
            <person name="Riley R."/>
            <person name="Ohm R."/>
            <person name="Sun H."/>
            <person name="Tunlid A."/>
            <person name="Henrissat B."/>
            <person name="Grigoriev I.V."/>
            <person name="Hibbett D.S."/>
            <person name="Martin F."/>
        </authorList>
    </citation>
    <scope>NUCLEOTIDE SEQUENCE [LARGE SCALE GENOMIC DNA]</scope>
    <source>
        <strain evidence="2">MUT 4182</strain>
    </source>
</reference>
<dbReference type="AlphaFoldDB" id="A0A0C3PP55"/>
<accession>A0A0C3PP55</accession>
<protein>
    <submittedName>
        <fullName evidence="1">Uncharacterized protein</fullName>
    </submittedName>
</protein>
<evidence type="ECO:0000313" key="1">
    <source>
        <dbReference type="EMBL" id="KIO16250.1"/>
    </source>
</evidence>
<gene>
    <name evidence="1" type="ORF">M407DRAFT_34105</name>
</gene>
<sequence>MAKSVTRNVDQSRRLLQECFYSSKGMKERALKLLELAESQQECLLPMRDRLEVCSIFSCSKGPDWHKADSQIKEWYEFGVLLESVYNIAVTADKMCFDLDAVMNNWMRNFNNTRGLSYDLESDSFIGQLRHPREILNTLEDTILTLE</sequence>
<evidence type="ECO:0000313" key="2">
    <source>
        <dbReference type="Proteomes" id="UP000054248"/>
    </source>
</evidence>
<keyword evidence="2" id="KW-1185">Reference proteome</keyword>
<dbReference type="Proteomes" id="UP000054248">
    <property type="component" value="Unassembled WGS sequence"/>
</dbReference>
<dbReference type="HOGENOM" id="CLU_1769462_0_0_1"/>
<proteinExistence type="predicted"/>
<dbReference type="EMBL" id="KN823621">
    <property type="protein sequence ID" value="KIO16250.1"/>
    <property type="molecule type" value="Genomic_DNA"/>
</dbReference>
<name>A0A0C3PP55_9AGAM</name>
<reference evidence="1 2" key="1">
    <citation type="submission" date="2014-04" db="EMBL/GenBank/DDBJ databases">
        <authorList>
            <consortium name="DOE Joint Genome Institute"/>
            <person name="Kuo A."/>
            <person name="Girlanda M."/>
            <person name="Perotto S."/>
            <person name="Kohler A."/>
            <person name="Nagy L.G."/>
            <person name="Floudas D."/>
            <person name="Copeland A."/>
            <person name="Barry K.W."/>
            <person name="Cichocki N."/>
            <person name="Veneault-Fourrey C."/>
            <person name="LaButti K."/>
            <person name="Lindquist E.A."/>
            <person name="Lipzen A."/>
            <person name="Lundell T."/>
            <person name="Morin E."/>
            <person name="Murat C."/>
            <person name="Sun H."/>
            <person name="Tunlid A."/>
            <person name="Henrissat B."/>
            <person name="Grigoriev I.V."/>
            <person name="Hibbett D.S."/>
            <person name="Martin F."/>
            <person name="Nordberg H.P."/>
            <person name="Cantor M.N."/>
            <person name="Hua S.X."/>
        </authorList>
    </citation>
    <scope>NUCLEOTIDE SEQUENCE [LARGE SCALE GENOMIC DNA]</scope>
    <source>
        <strain evidence="1 2">MUT 4182</strain>
    </source>
</reference>
<dbReference type="OrthoDB" id="3256798at2759"/>
<organism evidence="1 2">
    <name type="scientific">Tulasnella calospora MUT 4182</name>
    <dbReference type="NCBI Taxonomy" id="1051891"/>
    <lineage>
        <taxon>Eukaryota</taxon>
        <taxon>Fungi</taxon>
        <taxon>Dikarya</taxon>
        <taxon>Basidiomycota</taxon>
        <taxon>Agaricomycotina</taxon>
        <taxon>Agaricomycetes</taxon>
        <taxon>Cantharellales</taxon>
        <taxon>Tulasnellaceae</taxon>
        <taxon>Tulasnella</taxon>
    </lineage>
</organism>